<accession>A0A9D4TUV7</accession>
<comment type="subcellular location">
    <subcellularLocation>
        <location evidence="1">Plastid</location>
        <location evidence="1">Chloroplast</location>
    </subcellularLocation>
</comment>
<keyword evidence="3" id="KW-0150">Chloroplast</keyword>
<comment type="similarity">
    <text evidence="2">Belongs to the glycosyl hydrolase 13 family.</text>
</comment>
<dbReference type="EMBL" id="SIDB01000002">
    <property type="protein sequence ID" value="KAI3435670.1"/>
    <property type="molecule type" value="Genomic_DNA"/>
</dbReference>
<protein>
    <recommendedName>
        <fullName evidence="7">Glycosyl hydrolase family 13 catalytic domain-containing protein</fullName>
    </recommendedName>
</protein>
<dbReference type="Gene3D" id="3.20.20.80">
    <property type="entry name" value="Glycosidases"/>
    <property type="match status" value="2"/>
</dbReference>
<keyword evidence="9" id="KW-1185">Reference proteome</keyword>
<dbReference type="CDD" id="cd02856">
    <property type="entry name" value="E_set_GDE_Isoamylase_N"/>
    <property type="match status" value="1"/>
</dbReference>
<evidence type="ECO:0000256" key="2">
    <source>
        <dbReference type="ARBA" id="ARBA00008061"/>
    </source>
</evidence>
<dbReference type="InterPro" id="IPR013783">
    <property type="entry name" value="Ig-like_fold"/>
</dbReference>
<dbReference type="OrthoDB" id="204980at2759"/>
<evidence type="ECO:0000313" key="9">
    <source>
        <dbReference type="Proteomes" id="UP001055712"/>
    </source>
</evidence>
<evidence type="ECO:0000256" key="5">
    <source>
        <dbReference type="ARBA" id="ARBA00022946"/>
    </source>
</evidence>
<dbReference type="InterPro" id="IPR044505">
    <property type="entry name" value="GlgX_Isoamylase_N_E_set"/>
</dbReference>
<evidence type="ECO:0000256" key="3">
    <source>
        <dbReference type="ARBA" id="ARBA00022528"/>
    </source>
</evidence>
<dbReference type="GO" id="GO:0019156">
    <property type="term" value="F:isoamylase activity"/>
    <property type="evidence" value="ECO:0007669"/>
    <property type="project" value="UniProtKB-ARBA"/>
</dbReference>
<dbReference type="SUPFAM" id="SSF51011">
    <property type="entry name" value="Glycosyl hydrolase domain"/>
    <property type="match status" value="1"/>
</dbReference>
<evidence type="ECO:0000313" key="8">
    <source>
        <dbReference type="EMBL" id="KAI3435670.1"/>
    </source>
</evidence>
<dbReference type="PANTHER" id="PTHR43002">
    <property type="entry name" value="GLYCOGEN DEBRANCHING ENZYME"/>
    <property type="match status" value="1"/>
</dbReference>
<dbReference type="InterPro" id="IPR048650">
    <property type="entry name" value="ISOA1-3-like_C"/>
</dbReference>
<reference evidence="8" key="2">
    <citation type="submission" date="2020-11" db="EMBL/GenBank/DDBJ databases">
        <authorList>
            <person name="Cecchin M."/>
            <person name="Marcolungo L."/>
            <person name="Rossato M."/>
            <person name="Girolomoni L."/>
            <person name="Cosentino E."/>
            <person name="Cuine S."/>
            <person name="Li-Beisson Y."/>
            <person name="Delledonne M."/>
            <person name="Ballottari M."/>
        </authorList>
    </citation>
    <scope>NUCLEOTIDE SEQUENCE</scope>
    <source>
        <strain evidence="8">211/11P</strain>
        <tissue evidence="8">Whole cell</tissue>
    </source>
</reference>
<dbReference type="InterPro" id="IPR014756">
    <property type="entry name" value="Ig_E-set"/>
</dbReference>
<dbReference type="GO" id="GO:0009507">
    <property type="term" value="C:chloroplast"/>
    <property type="evidence" value="ECO:0007669"/>
    <property type="project" value="UniProtKB-SubCell"/>
</dbReference>
<dbReference type="Proteomes" id="UP001055712">
    <property type="component" value="Unassembled WGS sequence"/>
</dbReference>
<dbReference type="AlphaFoldDB" id="A0A9D4TUV7"/>
<dbReference type="InterPro" id="IPR013780">
    <property type="entry name" value="Glyco_hydro_b"/>
</dbReference>
<dbReference type="CDD" id="cd11326">
    <property type="entry name" value="AmyAc_Glg_debranch"/>
    <property type="match status" value="1"/>
</dbReference>
<keyword evidence="5" id="KW-0809">Transit peptide</keyword>
<dbReference type="Pfam" id="PF02922">
    <property type="entry name" value="CBM_48"/>
    <property type="match status" value="1"/>
</dbReference>
<dbReference type="InterPro" id="IPR017853">
    <property type="entry name" value="GH"/>
</dbReference>
<dbReference type="Gene3D" id="2.60.40.10">
    <property type="entry name" value="Immunoglobulins"/>
    <property type="match status" value="1"/>
</dbReference>
<dbReference type="InterPro" id="IPR004193">
    <property type="entry name" value="Glyco_hydro_13_N"/>
</dbReference>
<feature type="region of interest" description="Disordered" evidence="6">
    <location>
        <begin position="678"/>
        <end position="706"/>
    </location>
</feature>
<proteinExistence type="inferred from homology"/>
<feature type="compositionally biased region" description="Basic and acidic residues" evidence="6">
    <location>
        <begin position="678"/>
        <end position="689"/>
    </location>
</feature>
<dbReference type="Pfam" id="PF00128">
    <property type="entry name" value="Alpha-amylase"/>
    <property type="match status" value="1"/>
</dbReference>
<dbReference type="SUPFAM" id="SSF51445">
    <property type="entry name" value="(Trans)glycosidases"/>
    <property type="match status" value="1"/>
</dbReference>
<comment type="caution">
    <text evidence="8">The sequence shown here is derived from an EMBL/GenBank/DDBJ whole genome shotgun (WGS) entry which is preliminary data.</text>
</comment>
<name>A0A9D4TUV7_CHLVU</name>
<dbReference type="GO" id="GO:0005975">
    <property type="term" value="P:carbohydrate metabolic process"/>
    <property type="evidence" value="ECO:0007669"/>
    <property type="project" value="InterPro"/>
</dbReference>
<organism evidence="8 9">
    <name type="scientific">Chlorella vulgaris</name>
    <name type="common">Green alga</name>
    <dbReference type="NCBI Taxonomy" id="3077"/>
    <lineage>
        <taxon>Eukaryota</taxon>
        <taxon>Viridiplantae</taxon>
        <taxon>Chlorophyta</taxon>
        <taxon>core chlorophytes</taxon>
        <taxon>Trebouxiophyceae</taxon>
        <taxon>Chlorellales</taxon>
        <taxon>Chlorellaceae</taxon>
        <taxon>Chlorella clade</taxon>
        <taxon>Chlorella</taxon>
    </lineage>
</organism>
<keyword evidence="4" id="KW-0934">Plastid</keyword>
<gene>
    <name evidence="8" type="ORF">D9Q98_001728</name>
</gene>
<dbReference type="Pfam" id="PF21156">
    <property type="entry name" value="ISOA1-3_C"/>
    <property type="match status" value="1"/>
</dbReference>
<feature type="domain" description="Glycosyl hydrolase family 13 catalytic" evidence="7">
    <location>
        <begin position="254"/>
        <end position="780"/>
    </location>
</feature>
<evidence type="ECO:0000259" key="7">
    <source>
        <dbReference type="SMART" id="SM00642"/>
    </source>
</evidence>
<reference evidence="8" key="1">
    <citation type="journal article" date="2019" name="Plant J.">
        <title>Chlorella vulgaris genome assembly and annotation reveals the molecular basis for metabolic acclimation to high light conditions.</title>
        <authorList>
            <person name="Cecchin M."/>
            <person name="Marcolungo L."/>
            <person name="Rossato M."/>
            <person name="Girolomoni L."/>
            <person name="Cosentino E."/>
            <person name="Cuine S."/>
            <person name="Li-Beisson Y."/>
            <person name="Delledonne M."/>
            <person name="Ballottari M."/>
        </authorList>
    </citation>
    <scope>NUCLEOTIDE SEQUENCE</scope>
    <source>
        <strain evidence="8">211/11P</strain>
    </source>
</reference>
<evidence type="ECO:0000256" key="4">
    <source>
        <dbReference type="ARBA" id="ARBA00022640"/>
    </source>
</evidence>
<evidence type="ECO:0000256" key="1">
    <source>
        <dbReference type="ARBA" id="ARBA00004229"/>
    </source>
</evidence>
<dbReference type="SUPFAM" id="SSF81296">
    <property type="entry name" value="E set domains"/>
    <property type="match status" value="1"/>
</dbReference>
<evidence type="ECO:0000256" key="6">
    <source>
        <dbReference type="SAM" id="MobiDB-lite"/>
    </source>
</evidence>
<dbReference type="InterPro" id="IPR006047">
    <property type="entry name" value="GH13_cat_dom"/>
</dbReference>
<dbReference type="SMART" id="SM00642">
    <property type="entry name" value="Aamy"/>
    <property type="match status" value="1"/>
</dbReference>
<feature type="region of interest" description="Disordered" evidence="6">
    <location>
        <begin position="491"/>
        <end position="511"/>
    </location>
</feature>
<sequence>MAMQAVHCAVAARGLVGLHSAQPRVVRVCRPRLCTAPLRGRRPLCPPRCVASPLAPSLAAASAHGDQHRLASGQEASWAHGQPLCGRADPMGATLDPHSGVTNFALFASNAWGVTLCLFSEADLRAGRVTLEVPLAPEANRTGDVWHIALPGLDPSLLYGYRVYGSNDEQHEDSEGQRHDPARVVLDPYSQVIVNGRQRWGEMGPDLAYKTPGVLGYAATWPQAAAALPQPGAQFDWEGDRPLGLAMEDLVIYEMHVRGFTQHSSSGVTAPGTFQGVIERLDYLQALGVNAIELMPVHEFNELEYYQVIPGSDSYRYNFWGYSTVGFFAPMARFSAAAARGEGGGAVLNEFKQLVKECHRRGIEVIMDVVFNHTAEGNEQGPTLSFRGLDNRVYYMLAPGGECYNYSGCGNTMNCNHPVVRQFIVDCLRYWVQEMHVDGFRFDLGSIMTRAPSMWHPCDPVPPAAYASDSEDAATAAAAALAAAAAAEAAASPGTPQPFESESDAEGWLSDSDAEAGGGYAAVKSKGAIVCEAGFMTDGAGVPTGTPLADPPLIEMISADPVLKDTKMIAEAWDCDGLNQVGAFPHYGRWSEWNGHFRDTVRQFAKGTDGPWVGNMASVLCGSPHIYVAEPGENDWWGSNSGRRWKGGRGPTASVNFVTAHDGFTLADLVAYNEKHNEANGEDNRDGEAHNLSWNCGEEGPSTSPAVNSLRQRQMRNMMTALLVAHGVPMLFMGDEYGHSKGGNNNTYCHDSPLNYLDWHKAAADDDGLLRFTRHMISLRHKHKELRRSSWINDSEVQWHGTEPAKPDWTEASRFLAYTLGKPGGGGLYIAFNSSHLPQVVQLPRWPGRVWQLVADTSKVAPFDVLVADDQLPEEEVAAQRASMDMWKLEHCYPMLPWSSVVLESVPEAAKSAMPQHRKQGSGTGF</sequence>
<dbReference type="Gene3D" id="2.60.40.1180">
    <property type="entry name" value="Golgi alpha-mannosidase II"/>
    <property type="match status" value="1"/>
</dbReference>